<keyword evidence="6" id="KW-0472">Membrane</keyword>
<dbReference type="PANTHER" id="PTHR30582">
    <property type="entry name" value="L,D-TRANSPEPTIDASE"/>
    <property type="match status" value="1"/>
</dbReference>
<keyword evidence="4" id="KW-0573">Peptidoglycan synthesis</keyword>
<dbReference type="Gene3D" id="2.40.440.10">
    <property type="entry name" value="L,D-transpeptidase catalytic domain-like"/>
    <property type="match status" value="1"/>
</dbReference>
<dbReference type="GO" id="GO:0008360">
    <property type="term" value="P:regulation of cell shape"/>
    <property type="evidence" value="ECO:0007669"/>
    <property type="project" value="UniProtKB-KW"/>
</dbReference>
<dbReference type="UniPathway" id="UPA00219"/>
<feature type="domain" description="L,D-TPase catalytic" evidence="7">
    <location>
        <begin position="245"/>
        <end position="367"/>
    </location>
</feature>
<dbReference type="PROSITE" id="PS52029">
    <property type="entry name" value="LD_TPASE"/>
    <property type="match status" value="1"/>
</dbReference>
<gene>
    <name evidence="8" type="ORF">S01H1_02257</name>
</gene>
<evidence type="ECO:0000256" key="3">
    <source>
        <dbReference type="ARBA" id="ARBA00022960"/>
    </source>
</evidence>
<dbReference type="InterPro" id="IPR038063">
    <property type="entry name" value="Transpep_catalytic_dom"/>
</dbReference>
<organism evidence="8">
    <name type="scientific">marine sediment metagenome</name>
    <dbReference type="NCBI Taxonomy" id="412755"/>
    <lineage>
        <taxon>unclassified sequences</taxon>
        <taxon>metagenomes</taxon>
        <taxon>ecological metagenomes</taxon>
    </lineage>
</organism>
<accession>X0TAY3</accession>
<evidence type="ECO:0000259" key="7">
    <source>
        <dbReference type="PROSITE" id="PS52029"/>
    </source>
</evidence>
<dbReference type="AlphaFoldDB" id="X0TAY3"/>
<dbReference type="PROSITE" id="PS50005">
    <property type="entry name" value="TPR"/>
    <property type="match status" value="1"/>
</dbReference>
<evidence type="ECO:0000313" key="8">
    <source>
        <dbReference type="EMBL" id="GAF85352.1"/>
    </source>
</evidence>
<protein>
    <recommendedName>
        <fullName evidence="7">L,D-TPase catalytic domain-containing protein</fullName>
    </recommendedName>
</protein>
<evidence type="ECO:0000256" key="4">
    <source>
        <dbReference type="ARBA" id="ARBA00022984"/>
    </source>
</evidence>
<dbReference type="InterPro" id="IPR005490">
    <property type="entry name" value="LD_TPept_cat_dom"/>
</dbReference>
<proteinExistence type="predicted"/>
<comment type="pathway">
    <text evidence="1">Cell wall biogenesis; peptidoglycan biosynthesis.</text>
</comment>
<dbReference type="SUPFAM" id="SSF48452">
    <property type="entry name" value="TPR-like"/>
    <property type="match status" value="1"/>
</dbReference>
<evidence type="ECO:0000256" key="1">
    <source>
        <dbReference type="ARBA" id="ARBA00004752"/>
    </source>
</evidence>
<dbReference type="SUPFAM" id="SSF141523">
    <property type="entry name" value="L,D-transpeptidase catalytic domain-like"/>
    <property type="match status" value="1"/>
</dbReference>
<dbReference type="InterPro" id="IPR011990">
    <property type="entry name" value="TPR-like_helical_dom_sf"/>
</dbReference>
<name>X0TAY3_9ZZZZ</name>
<reference evidence="8" key="1">
    <citation type="journal article" date="2014" name="Front. Microbiol.">
        <title>High frequency of phylogenetically diverse reductive dehalogenase-homologous genes in deep subseafloor sedimentary metagenomes.</title>
        <authorList>
            <person name="Kawai M."/>
            <person name="Futagami T."/>
            <person name="Toyoda A."/>
            <person name="Takaki Y."/>
            <person name="Nishi S."/>
            <person name="Hori S."/>
            <person name="Arai W."/>
            <person name="Tsubouchi T."/>
            <person name="Morono Y."/>
            <person name="Uchiyama I."/>
            <person name="Ito T."/>
            <person name="Fujiyama A."/>
            <person name="Inagaki F."/>
            <person name="Takami H."/>
        </authorList>
    </citation>
    <scope>NUCLEOTIDE SEQUENCE</scope>
    <source>
        <strain evidence="8">Expedition CK06-06</strain>
    </source>
</reference>
<evidence type="ECO:0000256" key="2">
    <source>
        <dbReference type="ARBA" id="ARBA00022679"/>
    </source>
</evidence>
<keyword evidence="5" id="KW-0961">Cell wall biogenesis/degradation</keyword>
<dbReference type="EMBL" id="BARS01001067">
    <property type="protein sequence ID" value="GAF85352.1"/>
    <property type="molecule type" value="Genomic_DNA"/>
</dbReference>
<sequence length="368" mass="42004">ILEMGRIPAVVVPILSSLAIATMIAFVVLGIIYNLRRESQVSQALTLPTPVPNSTPTLTAAQRSRPLWVQMDVAWTREDWDGVIASLERIRQIDPYDAEARTRLAEARYCRALEMMRDEKPGETNLLEAARLDLDQAVRLDASIQGLPEARSQLRMYLDGLDVYWLQDWPQALEYLQLVYDLNPDFRDTRVMLGQAYYEVAVELQQEEVWEDARDAFQQAVHLMPDFPEAQSRLALVLDAITPPRRIEIDLSDQTLTVMDNHQAIRRMIVCTGRSNAPTLPGRYEVLDKLPIAYASKWDIYMPLWLGIYWAGGSQNGIHALPTTRSGTVLWRERLGRPCSYGCIVVATEDQEWLYDWAEVGAVVFIRR</sequence>
<feature type="non-terminal residue" evidence="8">
    <location>
        <position position="1"/>
    </location>
</feature>
<evidence type="ECO:0000256" key="5">
    <source>
        <dbReference type="ARBA" id="ARBA00023316"/>
    </source>
</evidence>
<dbReference type="PANTHER" id="PTHR30582:SF2">
    <property type="entry name" value="L,D-TRANSPEPTIDASE YCIB-RELATED"/>
    <property type="match status" value="1"/>
</dbReference>
<dbReference type="GO" id="GO:0016740">
    <property type="term" value="F:transferase activity"/>
    <property type="evidence" value="ECO:0007669"/>
    <property type="project" value="UniProtKB-KW"/>
</dbReference>
<dbReference type="CDD" id="cd16913">
    <property type="entry name" value="YkuD_like"/>
    <property type="match status" value="1"/>
</dbReference>
<evidence type="ECO:0000256" key="6">
    <source>
        <dbReference type="SAM" id="Phobius"/>
    </source>
</evidence>
<keyword evidence="2" id="KW-0808">Transferase</keyword>
<dbReference type="GO" id="GO:0071555">
    <property type="term" value="P:cell wall organization"/>
    <property type="evidence" value="ECO:0007669"/>
    <property type="project" value="UniProtKB-KW"/>
</dbReference>
<keyword evidence="6" id="KW-1133">Transmembrane helix</keyword>
<keyword evidence="6" id="KW-0812">Transmembrane</keyword>
<dbReference type="Pfam" id="PF03734">
    <property type="entry name" value="YkuD"/>
    <property type="match status" value="1"/>
</dbReference>
<dbReference type="InterPro" id="IPR019734">
    <property type="entry name" value="TPR_rpt"/>
</dbReference>
<dbReference type="GO" id="GO:0071972">
    <property type="term" value="F:peptidoglycan L,D-transpeptidase activity"/>
    <property type="evidence" value="ECO:0007669"/>
    <property type="project" value="TreeGrafter"/>
</dbReference>
<dbReference type="GO" id="GO:0005576">
    <property type="term" value="C:extracellular region"/>
    <property type="evidence" value="ECO:0007669"/>
    <property type="project" value="TreeGrafter"/>
</dbReference>
<comment type="caution">
    <text evidence="8">The sequence shown here is derived from an EMBL/GenBank/DDBJ whole genome shotgun (WGS) entry which is preliminary data.</text>
</comment>
<dbReference type="InterPro" id="IPR050979">
    <property type="entry name" value="LD-transpeptidase"/>
</dbReference>
<feature type="transmembrane region" description="Helical" evidence="6">
    <location>
        <begin position="7"/>
        <end position="33"/>
    </location>
</feature>
<dbReference type="Gene3D" id="1.25.40.10">
    <property type="entry name" value="Tetratricopeptide repeat domain"/>
    <property type="match status" value="1"/>
</dbReference>
<dbReference type="GO" id="GO:0018104">
    <property type="term" value="P:peptidoglycan-protein cross-linking"/>
    <property type="evidence" value="ECO:0007669"/>
    <property type="project" value="TreeGrafter"/>
</dbReference>
<keyword evidence="3" id="KW-0133">Cell shape</keyword>